<dbReference type="GO" id="GO:0046872">
    <property type="term" value="F:metal ion binding"/>
    <property type="evidence" value="ECO:0007669"/>
    <property type="project" value="UniProtKB-KW"/>
</dbReference>
<comment type="similarity">
    <text evidence="11">Belongs to the peptidase M48 family.</text>
</comment>
<comment type="subcellular location">
    <subcellularLocation>
        <location evidence="1">Cell membrane</location>
        <topology evidence="1">Multi-pass membrane protein</topology>
    </subcellularLocation>
</comment>
<dbReference type="GO" id="GO:0006508">
    <property type="term" value="P:proteolysis"/>
    <property type="evidence" value="ECO:0007669"/>
    <property type="project" value="UniProtKB-KW"/>
</dbReference>
<protein>
    <submittedName>
        <fullName evidence="14">Peptidase M48</fullName>
    </submittedName>
</protein>
<dbReference type="GO" id="GO:0005886">
    <property type="term" value="C:plasma membrane"/>
    <property type="evidence" value="ECO:0007669"/>
    <property type="project" value="UniProtKB-SubCell"/>
</dbReference>
<dbReference type="GO" id="GO:0004222">
    <property type="term" value="F:metalloendopeptidase activity"/>
    <property type="evidence" value="ECO:0007669"/>
    <property type="project" value="InterPro"/>
</dbReference>
<evidence type="ECO:0000256" key="2">
    <source>
        <dbReference type="ARBA" id="ARBA00022475"/>
    </source>
</evidence>
<evidence type="ECO:0000256" key="12">
    <source>
        <dbReference type="SAM" id="Phobius"/>
    </source>
</evidence>
<keyword evidence="6 11" id="KW-0378">Hydrolase</keyword>
<dbReference type="CDD" id="cd07329">
    <property type="entry name" value="M56_like"/>
    <property type="match status" value="1"/>
</dbReference>
<gene>
    <name evidence="14" type="ORF">HARCEL1_00480</name>
</gene>
<keyword evidence="8 12" id="KW-1133">Transmembrane helix</keyword>
<evidence type="ECO:0000256" key="4">
    <source>
        <dbReference type="ARBA" id="ARBA00022692"/>
    </source>
</evidence>
<sequence>MPGMNAAVGSRRLTVRMLATLVALVVLTGTLAVGIWAMAWALCRAMEIRPPALWATVVTALVFVTVATLDYRRDREQGAERTPVEPGDRVHRIATRIARQFDLPVPRLVIAERPAPVAMAVGHRSGDPELVVSRGTLDALDDDELEAVIAHEFAHLANRDAWVMRVAATPVMIADGITDRLRVHSPRDLITGVMKLFALTTEWSGRIVVAIFGRERERAADRAAARVTGSPAALASALATLDASVAETPDRDLRSVAGESTMSIVALDDPTEPLMLGPDGERRPVLWPVRKRFRVWTRSHPPTAERIERLQAMAADQS</sequence>
<organism evidence="14 15">
    <name type="scientific">Halococcoides cellulosivorans</name>
    <dbReference type="NCBI Taxonomy" id="1679096"/>
    <lineage>
        <taxon>Archaea</taxon>
        <taxon>Methanobacteriati</taxon>
        <taxon>Methanobacteriota</taxon>
        <taxon>Stenosarchaea group</taxon>
        <taxon>Halobacteria</taxon>
        <taxon>Halobacteriales</taxon>
        <taxon>Haloarculaceae</taxon>
        <taxon>Halococcoides</taxon>
    </lineage>
</organism>
<dbReference type="Proteomes" id="UP000244727">
    <property type="component" value="Chromosome"/>
</dbReference>
<evidence type="ECO:0000256" key="1">
    <source>
        <dbReference type="ARBA" id="ARBA00004651"/>
    </source>
</evidence>
<keyword evidence="15" id="KW-1185">Reference proteome</keyword>
<dbReference type="PANTHER" id="PTHR43221:SF1">
    <property type="entry name" value="PROTEASE HTPX"/>
    <property type="match status" value="1"/>
</dbReference>
<feature type="transmembrane region" description="Helical" evidence="12">
    <location>
        <begin position="51"/>
        <end position="71"/>
    </location>
</feature>
<evidence type="ECO:0000256" key="5">
    <source>
        <dbReference type="ARBA" id="ARBA00022723"/>
    </source>
</evidence>
<keyword evidence="5" id="KW-0479">Metal-binding</keyword>
<proteinExistence type="inferred from homology"/>
<evidence type="ECO:0000256" key="3">
    <source>
        <dbReference type="ARBA" id="ARBA00022670"/>
    </source>
</evidence>
<keyword evidence="9 11" id="KW-0482">Metalloprotease</keyword>
<evidence type="ECO:0000256" key="8">
    <source>
        <dbReference type="ARBA" id="ARBA00022989"/>
    </source>
</evidence>
<keyword evidence="2" id="KW-1003">Cell membrane</keyword>
<keyword evidence="7 11" id="KW-0862">Zinc</keyword>
<name>A0A2R4WXQ4_9EURY</name>
<dbReference type="EMBL" id="CP028858">
    <property type="protein sequence ID" value="AWB26300.1"/>
    <property type="molecule type" value="Genomic_DNA"/>
</dbReference>
<dbReference type="KEGG" id="harc:HARCEL1_00480"/>
<evidence type="ECO:0000313" key="14">
    <source>
        <dbReference type="EMBL" id="AWB26300.1"/>
    </source>
</evidence>
<dbReference type="InterPro" id="IPR050083">
    <property type="entry name" value="HtpX_protease"/>
</dbReference>
<keyword evidence="10 12" id="KW-0472">Membrane</keyword>
<evidence type="ECO:0000256" key="7">
    <source>
        <dbReference type="ARBA" id="ARBA00022833"/>
    </source>
</evidence>
<reference evidence="14 15" key="1">
    <citation type="submission" date="2018-04" db="EMBL/GenBank/DDBJ databases">
        <title>Halococcoides cellulosivorans gen. nov., sp. nov., an extremely halophilic cellulose-utilizing haloarchaeon from hypersaline lakes.</title>
        <authorList>
            <person name="Sorokin D.Y."/>
            <person name="Toshchakov S.V."/>
            <person name="Samarov N.I."/>
            <person name="Korzhenkov A."/>
            <person name="Kublanov I.V."/>
        </authorList>
    </citation>
    <scope>NUCLEOTIDE SEQUENCE [LARGE SCALE GENOMIC DNA]</scope>
    <source>
        <strain evidence="14 15">HArcel1</strain>
    </source>
</reference>
<keyword evidence="3 11" id="KW-0645">Protease</keyword>
<keyword evidence="4 12" id="KW-0812">Transmembrane</keyword>
<feature type="domain" description="Peptidase M48" evidence="13">
    <location>
        <begin position="89"/>
        <end position="313"/>
    </location>
</feature>
<evidence type="ECO:0000256" key="9">
    <source>
        <dbReference type="ARBA" id="ARBA00023049"/>
    </source>
</evidence>
<evidence type="ECO:0000256" key="11">
    <source>
        <dbReference type="RuleBase" id="RU003983"/>
    </source>
</evidence>
<dbReference type="Gene3D" id="3.30.2010.10">
    <property type="entry name" value="Metalloproteases ('zincins'), catalytic domain"/>
    <property type="match status" value="1"/>
</dbReference>
<evidence type="ECO:0000259" key="13">
    <source>
        <dbReference type="Pfam" id="PF01435"/>
    </source>
</evidence>
<evidence type="ECO:0000256" key="6">
    <source>
        <dbReference type="ARBA" id="ARBA00022801"/>
    </source>
</evidence>
<dbReference type="InterPro" id="IPR001915">
    <property type="entry name" value="Peptidase_M48"/>
</dbReference>
<dbReference type="AlphaFoldDB" id="A0A2R4WXQ4"/>
<comment type="cofactor">
    <cofactor evidence="11">
        <name>Zn(2+)</name>
        <dbReference type="ChEBI" id="CHEBI:29105"/>
    </cofactor>
    <text evidence="11">Binds 1 zinc ion per subunit.</text>
</comment>
<accession>A0A2R4WXQ4</accession>
<evidence type="ECO:0000256" key="10">
    <source>
        <dbReference type="ARBA" id="ARBA00023136"/>
    </source>
</evidence>
<dbReference type="PANTHER" id="PTHR43221">
    <property type="entry name" value="PROTEASE HTPX"/>
    <property type="match status" value="1"/>
</dbReference>
<evidence type="ECO:0000313" key="15">
    <source>
        <dbReference type="Proteomes" id="UP000244727"/>
    </source>
</evidence>
<dbReference type="Pfam" id="PF01435">
    <property type="entry name" value="Peptidase_M48"/>
    <property type="match status" value="1"/>
</dbReference>